<accession>A0A0F3GMC7</accession>
<dbReference type="Proteomes" id="UP000033423">
    <property type="component" value="Unassembled WGS sequence"/>
</dbReference>
<dbReference type="InterPro" id="IPR027417">
    <property type="entry name" value="P-loop_NTPase"/>
</dbReference>
<dbReference type="InterPro" id="IPR003959">
    <property type="entry name" value="ATPase_AAA_core"/>
</dbReference>
<dbReference type="Pfam" id="PF13304">
    <property type="entry name" value="AAA_21"/>
    <property type="match status" value="1"/>
</dbReference>
<dbReference type="GO" id="GO:0005524">
    <property type="term" value="F:ATP binding"/>
    <property type="evidence" value="ECO:0007669"/>
    <property type="project" value="InterPro"/>
</dbReference>
<sequence length="381" mass="44691">MTDEDIYITRVNIHSVRHLKDIEIPLSEIERKHLIFTGINGSGKTSVLEAIKEYLDSHKERSVLTDNSRIELFFNLKIYYSSYYTLYHTGNHILAFFNAKRKAELIQPNGIKKVDLKKLYSFNDKASSEFIQHIVNLQVDRLFAEKGNEIETVNKIDNWFEMFEQSLKYLFEDNEVKLEFDIKNYDYNIVKKGREKFTFNQLSDGYSAIFDIVSELIMRMESYRTKSYDIQGIVLIDEIETHLHVSLQKKILPFLTSFFPKVQFIVTTHSPFVLSSIENAVICDLQNNIIASDFSGYSYDGIIESYFDIDKYSQDIKDKIEEYERLALAETLTEEEEGRMIELRIYLKEIPAFLSKGLKLKFMKIESKRREKHISAATQLV</sequence>
<dbReference type="EMBL" id="LACI01002024">
    <property type="protein sequence ID" value="KJU83134.1"/>
    <property type="molecule type" value="Genomic_DNA"/>
</dbReference>
<comment type="caution">
    <text evidence="2">The sequence shown here is derived from an EMBL/GenBank/DDBJ whole genome shotgun (WGS) entry which is preliminary data.</text>
</comment>
<protein>
    <submittedName>
        <fullName evidence="2">ATPase AAA</fullName>
    </submittedName>
</protein>
<dbReference type="PANTHER" id="PTHR43581">
    <property type="entry name" value="ATP/GTP PHOSPHATASE"/>
    <property type="match status" value="1"/>
</dbReference>
<feature type="domain" description="AAA+ ATPase" evidence="1">
    <location>
        <begin position="30"/>
        <end position="291"/>
    </location>
</feature>
<gene>
    <name evidence="2" type="ORF">MBAV_004675</name>
</gene>
<evidence type="ECO:0000313" key="2">
    <source>
        <dbReference type="EMBL" id="KJU83134.1"/>
    </source>
</evidence>
<organism evidence="2 3">
    <name type="scientific">Candidatus Magnetobacterium bavaricum</name>
    <dbReference type="NCBI Taxonomy" id="29290"/>
    <lineage>
        <taxon>Bacteria</taxon>
        <taxon>Pseudomonadati</taxon>
        <taxon>Nitrospirota</taxon>
        <taxon>Thermodesulfovibrionia</taxon>
        <taxon>Thermodesulfovibrionales</taxon>
        <taxon>Candidatus Magnetobacteriaceae</taxon>
        <taxon>Candidatus Magnetobacterium</taxon>
    </lineage>
</organism>
<reference evidence="2 3" key="1">
    <citation type="submission" date="2015-02" db="EMBL/GenBank/DDBJ databases">
        <title>Single-cell genomics of uncultivated deep-branching MTB reveals a conserved set of magnetosome genes.</title>
        <authorList>
            <person name="Kolinko S."/>
            <person name="Richter M."/>
            <person name="Glockner F.O."/>
            <person name="Brachmann A."/>
            <person name="Schuler D."/>
        </authorList>
    </citation>
    <scope>NUCLEOTIDE SEQUENCE [LARGE SCALE GENOMIC DNA]</scope>
    <source>
        <strain evidence="2">TM-1</strain>
    </source>
</reference>
<dbReference type="GO" id="GO:0016887">
    <property type="term" value="F:ATP hydrolysis activity"/>
    <property type="evidence" value="ECO:0007669"/>
    <property type="project" value="InterPro"/>
</dbReference>
<keyword evidence="3" id="KW-1185">Reference proteome</keyword>
<dbReference type="Gene3D" id="3.40.50.300">
    <property type="entry name" value="P-loop containing nucleotide triphosphate hydrolases"/>
    <property type="match status" value="1"/>
</dbReference>
<proteinExistence type="predicted"/>
<dbReference type="InterPro" id="IPR051396">
    <property type="entry name" value="Bact_Antivir_Def_Nuclease"/>
</dbReference>
<dbReference type="AlphaFoldDB" id="A0A0F3GMC7"/>
<dbReference type="SUPFAM" id="SSF52540">
    <property type="entry name" value="P-loop containing nucleoside triphosphate hydrolases"/>
    <property type="match status" value="1"/>
</dbReference>
<dbReference type="SMART" id="SM00382">
    <property type="entry name" value="AAA"/>
    <property type="match status" value="1"/>
</dbReference>
<evidence type="ECO:0000313" key="3">
    <source>
        <dbReference type="Proteomes" id="UP000033423"/>
    </source>
</evidence>
<dbReference type="PANTHER" id="PTHR43581:SF2">
    <property type="entry name" value="EXCINUCLEASE ATPASE SUBUNIT"/>
    <property type="match status" value="1"/>
</dbReference>
<name>A0A0F3GMC7_9BACT</name>
<dbReference type="PATRIC" id="fig|29290.4.peg.6198"/>
<dbReference type="InterPro" id="IPR003593">
    <property type="entry name" value="AAA+_ATPase"/>
</dbReference>
<evidence type="ECO:0000259" key="1">
    <source>
        <dbReference type="SMART" id="SM00382"/>
    </source>
</evidence>